<keyword evidence="1" id="KW-0175">Coiled coil</keyword>
<sequence>MHSNQSNNEQMKLMQQQIEFLKQQIQNLNCNSDFSTIYEYYINGIQIDKVKGSLQLGQLISEEIRDSEGVHRFYIGDIKITEIEDSGTVGLGVTEKMSNRENSVSADDAVEEIAQIYQKITQLLAIEELPSFFEKLSSKKSVLVAVSDSLDETWQSSEKFSLFYEKILSLLNDTIHSKFKQVDQKLDDRLYLAFADSIEEKVKTLVVISALLQAALPGYFKKYEMDLMINQSFIKSKVDTIHQILEFIKKTFQLEELPEAFEELEEDSKVLRYYFHFVLAPLVDNKDVIAYFQSLREYLEEIDPVIKLSMKNLNSEERAFLFSTLIEFIDIYQKHIVLEYSMLLV</sequence>
<dbReference type="AlphaFoldDB" id="A0A5C6VN64"/>
<dbReference type="Proteomes" id="UP000321363">
    <property type="component" value="Unassembled WGS sequence"/>
</dbReference>
<accession>A0A5C6VN64</accession>
<protein>
    <submittedName>
        <fullName evidence="2">Uncharacterized protein</fullName>
    </submittedName>
</protein>
<name>A0A5C6VN64_9BACI</name>
<dbReference type="EMBL" id="VOQF01000013">
    <property type="protein sequence ID" value="TXC85986.1"/>
    <property type="molecule type" value="Genomic_DNA"/>
</dbReference>
<reference evidence="2 3" key="1">
    <citation type="journal article" date="2005" name="Int. J. Syst. Evol. Microbiol.">
        <title>Bacillus litoralis sp. nov., isolated from a tidal flat of the Yellow Sea in Korea.</title>
        <authorList>
            <person name="Yoon J.H."/>
            <person name="Oh T.K."/>
        </authorList>
    </citation>
    <scope>NUCLEOTIDE SEQUENCE [LARGE SCALE GENOMIC DNA]</scope>
    <source>
        <strain evidence="2 3">SW-211</strain>
    </source>
</reference>
<gene>
    <name evidence="2" type="ORF">FS935_18195</name>
</gene>
<dbReference type="OrthoDB" id="2851454at2"/>
<keyword evidence="3" id="KW-1185">Reference proteome</keyword>
<dbReference type="RefSeq" id="WP_146950076.1">
    <property type="nucleotide sequence ID" value="NZ_VOQF01000013.1"/>
</dbReference>
<feature type="coiled-coil region" evidence="1">
    <location>
        <begin position="4"/>
        <end position="31"/>
    </location>
</feature>
<organism evidence="2 3">
    <name type="scientific">Metabacillus litoralis</name>
    <dbReference type="NCBI Taxonomy" id="152268"/>
    <lineage>
        <taxon>Bacteria</taxon>
        <taxon>Bacillati</taxon>
        <taxon>Bacillota</taxon>
        <taxon>Bacilli</taxon>
        <taxon>Bacillales</taxon>
        <taxon>Bacillaceae</taxon>
        <taxon>Metabacillus</taxon>
    </lineage>
</organism>
<proteinExistence type="predicted"/>
<comment type="caution">
    <text evidence="2">The sequence shown here is derived from an EMBL/GenBank/DDBJ whole genome shotgun (WGS) entry which is preliminary data.</text>
</comment>
<evidence type="ECO:0000313" key="2">
    <source>
        <dbReference type="EMBL" id="TXC85986.1"/>
    </source>
</evidence>
<evidence type="ECO:0000256" key="1">
    <source>
        <dbReference type="SAM" id="Coils"/>
    </source>
</evidence>
<evidence type="ECO:0000313" key="3">
    <source>
        <dbReference type="Proteomes" id="UP000321363"/>
    </source>
</evidence>